<gene>
    <name evidence="3" type="primary">ubiG_1</name>
    <name evidence="3" type="ORF">Pla110_19470</name>
</gene>
<dbReference type="GO" id="GO:0008757">
    <property type="term" value="F:S-adenosylmethionine-dependent methyltransferase activity"/>
    <property type="evidence" value="ECO:0007669"/>
    <property type="project" value="InterPro"/>
</dbReference>
<dbReference type="CDD" id="cd02440">
    <property type="entry name" value="AdoMet_MTases"/>
    <property type="match status" value="1"/>
</dbReference>
<evidence type="ECO:0000313" key="4">
    <source>
        <dbReference type="Proteomes" id="UP000317178"/>
    </source>
</evidence>
<keyword evidence="4" id="KW-1185">Reference proteome</keyword>
<dbReference type="KEGG" id="plon:Pla110_19470"/>
<dbReference type="Gene3D" id="2.20.25.10">
    <property type="match status" value="1"/>
</dbReference>
<dbReference type="Pfam" id="PF08241">
    <property type="entry name" value="Methyltransf_11"/>
    <property type="match status" value="1"/>
</dbReference>
<dbReference type="EMBL" id="CP036281">
    <property type="protein sequence ID" value="QDU80223.1"/>
    <property type="molecule type" value="Genomic_DNA"/>
</dbReference>
<reference evidence="3 4" key="1">
    <citation type="submission" date="2019-02" db="EMBL/GenBank/DDBJ databases">
        <title>Deep-cultivation of Planctomycetes and their phenomic and genomic characterization uncovers novel biology.</title>
        <authorList>
            <person name="Wiegand S."/>
            <person name="Jogler M."/>
            <person name="Boedeker C."/>
            <person name="Pinto D."/>
            <person name="Vollmers J."/>
            <person name="Rivas-Marin E."/>
            <person name="Kohn T."/>
            <person name="Peeters S.H."/>
            <person name="Heuer A."/>
            <person name="Rast P."/>
            <person name="Oberbeckmann S."/>
            <person name="Bunk B."/>
            <person name="Jeske O."/>
            <person name="Meyerdierks A."/>
            <person name="Storesund J.E."/>
            <person name="Kallscheuer N."/>
            <person name="Luecker S."/>
            <person name="Lage O.M."/>
            <person name="Pohl T."/>
            <person name="Merkel B.J."/>
            <person name="Hornburger P."/>
            <person name="Mueller R.-W."/>
            <person name="Bruemmer F."/>
            <person name="Labrenz M."/>
            <person name="Spormann A.M."/>
            <person name="Op den Camp H."/>
            <person name="Overmann J."/>
            <person name="Amann R."/>
            <person name="Jetten M.S.M."/>
            <person name="Mascher T."/>
            <person name="Medema M.H."/>
            <person name="Devos D.P."/>
            <person name="Kaster A.-K."/>
            <person name="Ovreas L."/>
            <person name="Rohde M."/>
            <person name="Galperin M.Y."/>
            <person name="Jogler C."/>
        </authorList>
    </citation>
    <scope>NUCLEOTIDE SEQUENCE [LARGE SCALE GENOMIC DNA]</scope>
    <source>
        <strain evidence="3 4">Pla110</strain>
    </source>
</reference>
<sequence length="321" mass="36981">MSFALESLPLRCPLDQHSLESLFDQQALTCPQCHRVVPIQNGIPRFVEDAHLESFGTQWTRYDVAHEQEDRRTFEAKTGFRRDELKGKRVLDAGCGGGRYTRLVAAAGGYVSAVDHTRAVDKAVELCRDESANNSEQIQFLQADLKNLPFAPASFDYVFSIGVMHHDEETRAVFNAVARLVKPGGYYSVWLYRRNQEWQEKINNWLRCRTTTMPQERLEKWSRRGAILGRIPLLNRVANKVVNFSSHPNHENRVCDTFDWYAPQYQHHHTIAELLDWYESAGFHNLEVLPPEKTGYLYNWAYDKDLIIGSGVNVRGQRPVD</sequence>
<dbReference type="InterPro" id="IPR029063">
    <property type="entry name" value="SAM-dependent_MTases_sf"/>
</dbReference>
<keyword evidence="1 3" id="KW-0808">Transferase</keyword>
<dbReference type="Proteomes" id="UP000317178">
    <property type="component" value="Chromosome"/>
</dbReference>
<evidence type="ECO:0000259" key="2">
    <source>
        <dbReference type="Pfam" id="PF08241"/>
    </source>
</evidence>
<keyword evidence="3" id="KW-0830">Ubiquinone</keyword>
<dbReference type="EC" id="2.1.1.222" evidence="3"/>
<dbReference type="Gene3D" id="3.40.50.150">
    <property type="entry name" value="Vaccinia Virus protein VP39"/>
    <property type="match status" value="1"/>
</dbReference>
<name>A0A518CM01_9PLAN</name>
<dbReference type="InterPro" id="IPR013216">
    <property type="entry name" value="Methyltransf_11"/>
</dbReference>
<accession>A0A518CM01</accession>
<dbReference type="SUPFAM" id="SSF53335">
    <property type="entry name" value="S-adenosyl-L-methionine-dependent methyltransferases"/>
    <property type="match status" value="1"/>
</dbReference>
<protein>
    <submittedName>
        <fullName evidence="3">Ubiquinone biosynthesis O-methyltransferase</fullName>
        <ecNumber evidence="3">2.1.1.222</ecNumber>
    </submittedName>
</protein>
<feature type="domain" description="Methyltransferase type 11" evidence="2">
    <location>
        <begin position="91"/>
        <end position="187"/>
    </location>
</feature>
<dbReference type="PANTHER" id="PTHR44068">
    <property type="entry name" value="ZGC:194242"/>
    <property type="match status" value="1"/>
</dbReference>
<dbReference type="InterPro" id="IPR050447">
    <property type="entry name" value="Erg6_SMT_methyltransf"/>
</dbReference>
<dbReference type="GO" id="GO:0032259">
    <property type="term" value="P:methylation"/>
    <property type="evidence" value="ECO:0007669"/>
    <property type="project" value="UniProtKB-KW"/>
</dbReference>
<evidence type="ECO:0000256" key="1">
    <source>
        <dbReference type="ARBA" id="ARBA00022679"/>
    </source>
</evidence>
<dbReference type="OrthoDB" id="3206826at2"/>
<dbReference type="AlphaFoldDB" id="A0A518CM01"/>
<keyword evidence="3" id="KW-0489">Methyltransferase</keyword>
<dbReference type="RefSeq" id="WP_144995442.1">
    <property type="nucleotide sequence ID" value="NZ_CP036281.1"/>
</dbReference>
<organism evidence="3 4">
    <name type="scientific">Polystyrenella longa</name>
    <dbReference type="NCBI Taxonomy" id="2528007"/>
    <lineage>
        <taxon>Bacteria</taxon>
        <taxon>Pseudomonadati</taxon>
        <taxon>Planctomycetota</taxon>
        <taxon>Planctomycetia</taxon>
        <taxon>Planctomycetales</taxon>
        <taxon>Planctomycetaceae</taxon>
        <taxon>Polystyrenella</taxon>
    </lineage>
</organism>
<dbReference type="SUPFAM" id="SSF158997">
    <property type="entry name" value="Trm112p-like"/>
    <property type="match status" value="1"/>
</dbReference>
<dbReference type="PANTHER" id="PTHR44068:SF11">
    <property type="entry name" value="GERANYL DIPHOSPHATE 2-C-METHYLTRANSFERASE"/>
    <property type="match status" value="1"/>
</dbReference>
<evidence type="ECO:0000313" key="3">
    <source>
        <dbReference type="EMBL" id="QDU80223.1"/>
    </source>
</evidence>
<dbReference type="GO" id="GO:0102208">
    <property type="term" value="F:2-polyprenyl-6-hydroxyphenol methylase activity"/>
    <property type="evidence" value="ECO:0007669"/>
    <property type="project" value="UniProtKB-EC"/>
</dbReference>
<proteinExistence type="predicted"/>